<evidence type="ECO:0000313" key="8">
    <source>
        <dbReference type="Proteomes" id="UP000230713"/>
    </source>
</evidence>
<name>A0A2G9LJW9_HUBC1</name>
<protein>
    <recommendedName>
        <fullName evidence="9">Transmembrane protein</fullName>
    </recommendedName>
</protein>
<keyword evidence="1" id="KW-0472">Membrane</keyword>
<dbReference type="EMBL" id="PCUF01000001">
    <property type="protein sequence ID" value="PIN66804.1"/>
    <property type="molecule type" value="Genomic_DNA"/>
</dbReference>
<accession>A0A2H9N2Q7</accession>
<evidence type="ECO:0000313" key="5">
    <source>
        <dbReference type="EMBL" id="PIY99995.1"/>
    </source>
</evidence>
<evidence type="ECO:0000313" key="6">
    <source>
        <dbReference type="Proteomes" id="UP000228874"/>
    </source>
</evidence>
<accession>A0A2H9PAC9</accession>
<keyword evidence="1" id="KW-0812">Transmembrane</keyword>
<organism evidence="2 7">
    <name type="scientific">Huberarchaeum crystalense</name>
    <dbReference type="NCBI Taxonomy" id="2014257"/>
    <lineage>
        <taxon>Archaea</taxon>
        <taxon>Candidatus Huberarchaeota</taxon>
        <taxon>Candidatus Huberarchaeia</taxon>
        <taxon>Candidatus Huberarchaeales</taxon>
        <taxon>Candidatus Huberarchaeaceae</taxon>
        <taxon>Candidatus Huberarchaeum</taxon>
    </lineage>
</organism>
<dbReference type="Proteomes" id="UP000231449">
    <property type="component" value="Unassembled WGS sequence"/>
</dbReference>
<evidence type="ECO:0000313" key="3">
    <source>
        <dbReference type="EMBL" id="PIV13940.1"/>
    </source>
</evidence>
<reference evidence="2 7" key="1">
    <citation type="submission" date="2017-09" db="EMBL/GenBank/DDBJ databases">
        <title>Depth-based differentiation of microbial function through sediment-hosted aquifers and enrichment of novel symbionts in the deep terrestrial subsurface.</title>
        <authorList>
            <person name="Probst A.J."/>
            <person name="Ladd B."/>
            <person name="Jarett J.K."/>
            <person name="Geller-Mcgrath D.E."/>
            <person name="Sieber C.M."/>
            <person name="Emerson J.B."/>
            <person name="Anantharaman K."/>
            <person name="Thomas B.C."/>
            <person name="Malmstrom R."/>
            <person name="Stieglmeier M."/>
            <person name="Klingl A."/>
            <person name="Woyke T."/>
            <person name="Ryan C.M."/>
            <person name="Banfield J.F."/>
        </authorList>
    </citation>
    <scope>NUCLEOTIDE SEQUENCE [LARGE SCALE GENOMIC DNA]</scope>
    <source>
        <strain evidence="3">CG03_land_8_20_14_0_80_31_114</strain>
        <strain evidence="2">CG18_big_fil_WC_8_21_14_2_50_31_19</strain>
        <strain evidence="5">CG_4_10_14_0_8_um_filter_31_133</strain>
        <strain evidence="4">CG_4_8_14_3_um_filter</strain>
    </source>
</reference>
<dbReference type="AlphaFoldDB" id="A0A2G9LJW9"/>
<dbReference type="EMBL" id="PEUT01000001">
    <property type="protein sequence ID" value="PIV13940.1"/>
    <property type="molecule type" value="Genomic_DNA"/>
</dbReference>
<dbReference type="Proteomes" id="UP000229789">
    <property type="component" value="Unassembled WGS sequence"/>
</dbReference>
<comment type="caution">
    <text evidence="2">The sequence shown here is derived from an EMBL/GenBank/DDBJ whole genome shotgun (WGS) entry which is preliminary data.</text>
</comment>
<dbReference type="Proteomes" id="UP000228874">
    <property type="component" value="Unassembled WGS sequence"/>
</dbReference>
<reference evidence="6 8" key="2">
    <citation type="submission" date="2017-09" db="EMBL/GenBank/DDBJ databases">
        <title>Depth-based differentiation of microbial function through sediment-hosted aquifers and enrichment of novel symbionts in the deep terrestrial subsurface.</title>
        <authorList>
            <person name="Probst A.J."/>
            <person name="Ladd B."/>
            <person name="Jarett J.K."/>
            <person name="Geller-Mcgrath D.E."/>
            <person name="Sieber C.M.K."/>
            <person name="Emerson J.B."/>
            <person name="Anantharaman K."/>
            <person name="Thomas B.C."/>
            <person name="Malmstrom R."/>
            <person name="Stieglmeier M."/>
            <person name="Klingl A."/>
            <person name="Woyke T."/>
            <person name="Ryan C.M."/>
            <person name="Banfield J.F."/>
        </authorList>
    </citation>
    <scope>NUCLEOTIDE SEQUENCE [LARGE SCALE GENOMIC DNA]</scope>
</reference>
<evidence type="ECO:0000256" key="1">
    <source>
        <dbReference type="SAM" id="Phobius"/>
    </source>
</evidence>
<dbReference type="Proteomes" id="UP000230713">
    <property type="component" value="Unassembled WGS sequence"/>
</dbReference>
<dbReference type="EMBL" id="PFMG01000015">
    <property type="protein sequence ID" value="PIY99995.1"/>
    <property type="molecule type" value="Genomic_DNA"/>
</dbReference>
<accession>A0A2G9LJW9</accession>
<accession>A0A2H9M3Q7</accession>
<sequence>MTEITTNEMHKIIIILVVFILLAFFIVSYLTPKTMQDNANDINNYESPFVREIKCAEFTKNCGINSEYSLACNETLKRLKERYFININAGIINTNEAEHRKAMNGARAICTKFSTLVDVYLVEGQCVDNAGTVLDKILNSESTQQQSIQYAGFSGISFQAKQNIPYCVVAIEKNHCFNVNLSFASPKVICGVDKVPNNMDNAVCSGSIPKICYYFYSIDKCGSETGKFCEIKVPVPLVFNTEKCGGNN</sequence>
<evidence type="ECO:0000313" key="7">
    <source>
        <dbReference type="Proteomes" id="UP000229789"/>
    </source>
</evidence>
<dbReference type="EMBL" id="PFIH01000021">
    <property type="protein sequence ID" value="PIX28185.1"/>
    <property type="molecule type" value="Genomic_DNA"/>
</dbReference>
<keyword evidence="1" id="KW-1133">Transmembrane helix</keyword>
<evidence type="ECO:0008006" key="9">
    <source>
        <dbReference type="Google" id="ProtNLM"/>
    </source>
</evidence>
<gene>
    <name evidence="3" type="ORF">COS45_00090</name>
    <name evidence="2" type="ORF">COW69_00215</name>
    <name evidence="5" type="ORF">COY63_00520</name>
    <name evidence="4" type="ORF">COZ66_00790</name>
</gene>
<feature type="transmembrane region" description="Helical" evidence="1">
    <location>
        <begin position="12"/>
        <end position="30"/>
    </location>
</feature>
<evidence type="ECO:0000313" key="2">
    <source>
        <dbReference type="EMBL" id="PIN66804.1"/>
    </source>
</evidence>
<evidence type="ECO:0000313" key="4">
    <source>
        <dbReference type="EMBL" id="PIX28185.1"/>
    </source>
</evidence>
<proteinExistence type="predicted"/>